<evidence type="ECO:0000313" key="2">
    <source>
        <dbReference type="EMBL" id="QCJ00412.1"/>
    </source>
</evidence>
<dbReference type="OrthoDB" id="9808698at2"/>
<dbReference type="KEGG" id="alf:CFBP5473_14810"/>
<dbReference type="Gene3D" id="3.40.1410.10">
    <property type="entry name" value="Chorismate lyase-like"/>
    <property type="match status" value="1"/>
</dbReference>
<evidence type="ECO:0000313" key="3">
    <source>
        <dbReference type="EMBL" id="QYA09999.1"/>
    </source>
</evidence>
<evidence type="ECO:0000313" key="5">
    <source>
        <dbReference type="Proteomes" id="UP000826513"/>
    </source>
</evidence>
<dbReference type="SUPFAM" id="SSF64288">
    <property type="entry name" value="Chorismate lyase-like"/>
    <property type="match status" value="1"/>
</dbReference>
<dbReference type="Proteomes" id="UP000826513">
    <property type="component" value="Chromosome 2"/>
</dbReference>
<dbReference type="EMBL" id="CP039692">
    <property type="protein sequence ID" value="QCJ00412.1"/>
    <property type="molecule type" value="Genomic_DNA"/>
</dbReference>
<feature type="domain" description="UbiC transcription regulator-associated" evidence="1">
    <location>
        <begin position="9"/>
        <end position="94"/>
    </location>
</feature>
<sequence>MLFPARELVLPRERVPDLPDTPEDMPPLFYLHLLEKYGIRISAIREQVAADLANEEDEKWLNLKRPAAVLTIDEVAYDQIAVPVLCSEHRATTNNHRYVNEIQ</sequence>
<name>A0A4D7DTY9_9HYPH</name>
<dbReference type="Pfam" id="PF07702">
    <property type="entry name" value="UTRA"/>
    <property type="match status" value="1"/>
</dbReference>
<reference evidence="3 5" key="2">
    <citation type="submission" date="2021-03" db="EMBL/GenBank/DDBJ databases">
        <title>Rapid diversification of plasmids in a genus of pathogenic and nitrogen fixing bacteria.</title>
        <authorList>
            <person name="Weisberg A.J."/>
            <person name="Miller M."/>
            <person name="Ream W."/>
            <person name="Grunwald N.J."/>
            <person name="Chang J.H."/>
        </authorList>
    </citation>
    <scope>NUCLEOTIDE SEQUENCE [LARGE SCALE GENOMIC DNA]</scope>
    <source>
        <strain evidence="3 5">AF3.44</strain>
    </source>
</reference>
<dbReference type="Proteomes" id="UP000298545">
    <property type="component" value="Chromosome linear"/>
</dbReference>
<dbReference type="AlphaFoldDB" id="A0A4D7DTY9"/>
<dbReference type="InterPro" id="IPR028978">
    <property type="entry name" value="Chorismate_lyase_/UTRA_dom_sf"/>
</dbReference>
<dbReference type="InterPro" id="IPR011663">
    <property type="entry name" value="UTRA"/>
</dbReference>
<organism evidence="2 4">
    <name type="scientific">Agrobacterium larrymoorei</name>
    <dbReference type="NCBI Taxonomy" id="160699"/>
    <lineage>
        <taxon>Bacteria</taxon>
        <taxon>Pseudomonadati</taxon>
        <taxon>Pseudomonadota</taxon>
        <taxon>Alphaproteobacteria</taxon>
        <taxon>Hyphomicrobiales</taxon>
        <taxon>Rhizobiaceae</taxon>
        <taxon>Rhizobium/Agrobacterium group</taxon>
        <taxon>Agrobacterium</taxon>
    </lineage>
</organism>
<keyword evidence="5" id="KW-1185">Reference proteome</keyword>
<accession>A0A4D7DTY9</accession>
<proteinExistence type="predicted"/>
<dbReference type="STRING" id="1367849.GCA_000518585_03981"/>
<evidence type="ECO:0000259" key="1">
    <source>
        <dbReference type="Pfam" id="PF07702"/>
    </source>
</evidence>
<gene>
    <name evidence="2" type="ORF">CFBP5473_14810</name>
    <name evidence="3" type="ORF">J5285_15555</name>
</gene>
<protein>
    <submittedName>
        <fullName evidence="2">UTRA domain-containing protein</fullName>
    </submittedName>
</protein>
<dbReference type="EMBL" id="CP072168">
    <property type="protein sequence ID" value="QYA09999.1"/>
    <property type="molecule type" value="Genomic_DNA"/>
</dbReference>
<dbReference type="GO" id="GO:0006355">
    <property type="term" value="P:regulation of DNA-templated transcription"/>
    <property type="evidence" value="ECO:0007669"/>
    <property type="project" value="InterPro"/>
</dbReference>
<reference evidence="2 4" key="1">
    <citation type="submission" date="2019-04" db="EMBL/GenBank/DDBJ databases">
        <title>Complete genome sequence of Agrobacterium larrymoorei CFBP5473.</title>
        <authorList>
            <person name="Haryono M."/>
            <person name="Chou L."/>
            <person name="Lin Y.-C."/>
            <person name="Lai E.-M."/>
            <person name="Kuo C.-H."/>
        </authorList>
    </citation>
    <scope>NUCLEOTIDE SEQUENCE [LARGE SCALE GENOMIC DNA]</scope>
    <source>
        <strain evidence="2 4">CFBP5473</strain>
    </source>
</reference>
<evidence type="ECO:0000313" key="4">
    <source>
        <dbReference type="Proteomes" id="UP000298545"/>
    </source>
</evidence>
<dbReference type="GO" id="GO:0003677">
    <property type="term" value="F:DNA binding"/>
    <property type="evidence" value="ECO:0007669"/>
    <property type="project" value="InterPro"/>
</dbReference>